<dbReference type="InterPro" id="IPR001678">
    <property type="entry name" value="MeTrfase_RsmB-F_NOP2_dom"/>
</dbReference>
<dbReference type="PROSITE" id="PS01153">
    <property type="entry name" value="NOL1_NOP2_SUN"/>
    <property type="match status" value="1"/>
</dbReference>
<feature type="binding site" evidence="10">
    <location>
        <position position="255"/>
    </location>
    <ligand>
        <name>S-adenosyl-L-methionine</name>
        <dbReference type="ChEBI" id="CHEBI:59789"/>
    </ligand>
</feature>
<feature type="binding site" evidence="10">
    <location>
        <begin position="223"/>
        <end position="229"/>
    </location>
    <ligand>
        <name>S-adenosyl-L-methionine</name>
        <dbReference type="ChEBI" id="CHEBI:59789"/>
    </ligand>
</feature>
<feature type="region of interest" description="Disordered" evidence="11">
    <location>
        <begin position="1"/>
        <end position="38"/>
    </location>
</feature>
<evidence type="ECO:0000256" key="7">
    <source>
        <dbReference type="ARBA" id="ARBA00022694"/>
    </source>
</evidence>
<comment type="subcellular location">
    <subcellularLocation>
        <location evidence="1">Nucleus</location>
    </subcellularLocation>
</comment>
<evidence type="ECO:0000256" key="2">
    <source>
        <dbReference type="ARBA" id="ARBA00007494"/>
    </source>
</evidence>
<feature type="region of interest" description="Disordered" evidence="11">
    <location>
        <begin position="66"/>
        <end position="91"/>
    </location>
</feature>
<evidence type="ECO:0000256" key="11">
    <source>
        <dbReference type="SAM" id="MobiDB-lite"/>
    </source>
</evidence>
<dbReference type="InterPro" id="IPR057285">
    <property type="entry name" value="Pre-PUA_NSUN2"/>
</dbReference>
<evidence type="ECO:0000256" key="4">
    <source>
        <dbReference type="ARBA" id="ARBA00022603"/>
    </source>
</evidence>
<evidence type="ECO:0000313" key="14">
    <source>
        <dbReference type="Proteomes" id="UP001165060"/>
    </source>
</evidence>
<sequence>MGGFKNKNRKKAARKAAAGDMSAPRPDARDSQPRKAGYNASAAYDKALLKSDPMVAFYSSQGVFGHGLPSERDEARPLARRSYSTSPTPGERIEDRRRFLAHVVKPLNASFRVTANAPPEFYDAFSKRIAEFTGAPIELAVDLPDGSAGTTTVQPARALPFIARAYQLDVDRKTIRKHPSLDAFHKFLVLHTEIGDVTRQETVSMVPPACLDVRAEHAVLDMCAAPGSKTTQMLEVVSRVAPGSAEPAGFVVANDVDMRRACMLVHQCKRINSCALLVTNHPGQEFPMPSKYRNDGEGREGMFDRVLCDVPCTGDGTVRKNPTVFKTWCASQQINIHHLQVQIAMRGVRLCKVGGLVCYSTCSMSPYENEASVAALLRQCNGALEVVDVNTLEGNVLGKGFVGRPGMTAWRVFDDRFATVQHFTKGAGEEDDGKKTSEKKKEFKKAFLDKNRTNKGPPEYDDTEEGWTEEKHKEFREANNLFEYKSYDEVPSGIRGNMKPSVFPPTPEEVEKFNLHRCLRILPQDQDTGGFFVTVLRKLAPIGSVKKKPTAEQAAAHEAAAAAAAEEEAADSEDELANEGAGGQTVVNTQKLNAKNNQFKQNQQFVPCTEEMFKPIVDFYGIQAPDGRPYSRDQFFGRTETVKSISFLPRTLCDLMEADLSDKRRMKVVHSGLQVFDRNTKTKLNVGCDYRLSFEGIGMLKPYMTKRVIMFNKTDMSVSVKHSSAAPGAQIDNRQFSEPLQAQLKELGQGCFLAVAEDAKDRPWEKLLVVMWCNHMGLSSHALVYKTDLEGIESKLRAASLWEDVELNKELFDAKVKEHDEKKAENKKNMDERTKIEREAKAAEEAEKKDMAAYGPGGVKREGEATEEGVEGGAKKRSRKDDDPEDVITSA</sequence>
<evidence type="ECO:0000256" key="8">
    <source>
        <dbReference type="ARBA" id="ARBA00022884"/>
    </source>
</evidence>
<feature type="region of interest" description="Disordered" evidence="11">
    <location>
        <begin position="550"/>
        <end position="581"/>
    </location>
</feature>
<evidence type="ECO:0000256" key="10">
    <source>
        <dbReference type="PROSITE-ProRule" id="PRU01023"/>
    </source>
</evidence>
<evidence type="ECO:0000259" key="12">
    <source>
        <dbReference type="PROSITE" id="PS51686"/>
    </source>
</evidence>
<evidence type="ECO:0000256" key="5">
    <source>
        <dbReference type="ARBA" id="ARBA00022679"/>
    </source>
</evidence>
<keyword evidence="9" id="KW-0539">Nucleus</keyword>
<feature type="compositionally biased region" description="Acidic residues" evidence="11">
    <location>
        <begin position="565"/>
        <end position="577"/>
    </location>
</feature>
<comment type="caution">
    <text evidence="10">Lacks conserved residue(s) required for the propagation of feature annotation.</text>
</comment>
<evidence type="ECO:0000256" key="6">
    <source>
        <dbReference type="ARBA" id="ARBA00022691"/>
    </source>
</evidence>
<dbReference type="Pfam" id="PF25376">
    <property type="entry name" value="Pre-PUA_NSUN2"/>
    <property type="match status" value="1"/>
</dbReference>
<proteinExistence type="inferred from homology"/>
<dbReference type="InterPro" id="IPR023267">
    <property type="entry name" value="RCMT"/>
</dbReference>
<name>A0ABQ6N7K8_9STRA</name>
<evidence type="ECO:0000256" key="9">
    <source>
        <dbReference type="ARBA" id="ARBA00023242"/>
    </source>
</evidence>
<accession>A0ABQ6N7K8</accession>
<gene>
    <name evidence="13" type="ORF">TeGR_g1897</name>
</gene>
<dbReference type="PROSITE" id="PS51686">
    <property type="entry name" value="SAM_MT_RSMB_NOP"/>
    <property type="match status" value="1"/>
</dbReference>
<feature type="compositionally biased region" description="Low complexity" evidence="11">
    <location>
        <begin position="551"/>
        <end position="564"/>
    </location>
</feature>
<dbReference type="InterPro" id="IPR049560">
    <property type="entry name" value="MeTrfase_RsmB-F_NOP2_cat"/>
</dbReference>
<keyword evidence="6 10" id="KW-0949">S-adenosyl-L-methionine</keyword>
<feature type="region of interest" description="Disordered" evidence="11">
    <location>
        <begin position="818"/>
        <end position="891"/>
    </location>
</feature>
<dbReference type="SUPFAM" id="SSF53335">
    <property type="entry name" value="S-adenosyl-L-methionine-dependent methyltransferases"/>
    <property type="match status" value="1"/>
</dbReference>
<keyword evidence="8 10" id="KW-0694">RNA-binding</keyword>
<dbReference type="InterPro" id="IPR023270">
    <property type="entry name" value="RCMT_NCL1"/>
</dbReference>
<protein>
    <recommendedName>
        <fullName evidence="12">SAM-dependent MTase RsmB/NOP-type domain-containing protein</fullName>
    </recommendedName>
</protein>
<keyword evidence="3" id="KW-0820">tRNA-binding</keyword>
<organism evidence="13 14">
    <name type="scientific">Tetraparma gracilis</name>
    <dbReference type="NCBI Taxonomy" id="2962635"/>
    <lineage>
        <taxon>Eukaryota</taxon>
        <taxon>Sar</taxon>
        <taxon>Stramenopiles</taxon>
        <taxon>Ochrophyta</taxon>
        <taxon>Bolidophyceae</taxon>
        <taxon>Parmales</taxon>
        <taxon>Triparmaceae</taxon>
        <taxon>Tetraparma</taxon>
    </lineage>
</organism>
<feature type="domain" description="SAM-dependent MTase RsmB/NOP-type" evidence="12">
    <location>
        <begin position="129"/>
        <end position="539"/>
    </location>
</feature>
<dbReference type="InterPro" id="IPR029063">
    <property type="entry name" value="SAM-dependent_MTases_sf"/>
</dbReference>
<evidence type="ECO:0000313" key="13">
    <source>
        <dbReference type="EMBL" id="GMI41949.1"/>
    </source>
</evidence>
<reference evidence="13 14" key="1">
    <citation type="journal article" date="2023" name="Commun. Biol.">
        <title>Genome analysis of Parmales, the sister group of diatoms, reveals the evolutionary specialization of diatoms from phago-mixotrophs to photoautotrophs.</title>
        <authorList>
            <person name="Ban H."/>
            <person name="Sato S."/>
            <person name="Yoshikawa S."/>
            <person name="Yamada K."/>
            <person name="Nakamura Y."/>
            <person name="Ichinomiya M."/>
            <person name="Sato N."/>
            <person name="Blanc-Mathieu R."/>
            <person name="Endo H."/>
            <person name="Kuwata A."/>
            <person name="Ogata H."/>
        </authorList>
    </citation>
    <scope>NUCLEOTIDE SEQUENCE [LARGE SCALE GENOMIC DNA]</scope>
</reference>
<keyword evidence="7" id="KW-0819">tRNA processing</keyword>
<dbReference type="InterPro" id="IPR018314">
    <property type="entry name" value="RsmB/NOL1/NOP2-like_CS"/>
</dbReference>
<keyword evidence="5 10" id="KW-0808">Transferase</keyword>
<feature type="compositionally biased region" description="Basic residues" evidence="11">
    <location>
        <begin position="1"/>
        <end position="14"/>
    </location>
</feature>
<dbReference type="Pfam" id="PF01189">
    <property type="entry name" value="Methyltr_RsmB-F"/>
    <property type="match status" value="1"/>
</dbReference>
<keyword evidence="14" id="KW-1185">Reference proteome</keyword>
<evidence type="ECO:0000256" key="3">
    <source>
        <dbReference type="ARBA" id="ARBA00022555"/>
    </source>
</evidence>
<dbReference type="Gene3D" id="3.40.50.150">
    <property type="entry name" value="Vaccinia Virus protein VP39"/>
    <property type="match status" value="1"/>
</dbReference>
<evidence type="ECO:0000256" key="1">
    <source>
        <dbReference type="ARBA" id="ARBA00004123"/>
    </source>
</evidence>
<keyword evidence="4 10" id="KW-0489">Methyltransferase</keyword>
<dbReference type="PRINTS" id="PR02008">
    <property type="entry name" value="RCMTFAMILY"/>
</dbReference>
<dbReference type="PANTHER" id="PTHR22808:SF1">
    <property type="entry name" value="RNA CYTOSINE-C(5)-METHYLTRANSFERASE NSUN2-RELATED"/>
    <property type="match status" value="1"/>
</dbReference>
<comment type="caution">
    <text evidence="13">The sequence shown here is derived from an EMBL/GenBank/DDBJ whole genome shotgun (WGS) entry which is preliminary data.</text>
</comment>
<feature type="compositionally biased region" description="Basic and acidic residues" evidence="11">
    <location>
        <begin position="818"/>
        <end position="851"/>
    </location>
</feature>
<comment type="similarity">
    <text evidence="2 10">Belongs to the class I-like SAM-binding methyltransferase superfamily. RsmB/NOP family.</text>
</comment>
<dbReference type="Proteomes" id="UP001165060">
    <property type="component" value="Unassembled WGS sequence"/>
</dbReference>
<dbReference type="PRINTS" id="PR02011">
    <property type="entry name" value="RCMTNCL1"/>
</dbReference>
<feature type="binding site" evidence="10">
    <location>
        <position position="309"/>
    </location>
    <ligand>
        <name>S-adenosyl-L-methionine</name>
        <dbReference type="ChEBI" id="CHEBI:59789"/>
    </ligand>
</feature>
<dbReference type="EMBL" id="BRYB01001039">
    <property type="protein sequence ID" value="GMI41949.1"/>
    <property type="molecule type" value="Genomic_DNA"/>
</dbReference>
<dbReference type="PANTHER" id="PTHR22808">
    <property type="entry name" value="NCL1 YEAST -RELATED NOL1/NOP2/FMU SUN DOMAIN-CONTAINING"/>
    <property type="match status" value="1"/>
</dbReference>
<feature type="active site" description="Nucleophile" evidence="10">
    <location>
        <position position="362"/>
    </location>
</feature>